<dbReference type="RefSeq" id="WP_214158198.1">
    <property type="nucleotide sequence ID" value="NZ_JAHBAY010000010.1"/>
</dbReference>
<proteinExistence type="predicted"/>
<dbReference type="EMBL" id="JAHBAY010000010">
    <property type="protein sequence ID" value="MBT0771828.1"/>
    <property type="molecule type" value="Genomic_DNA"/>
</dbReference>
<keyword evidence="2" id="KW-1133">Transmembrane helix</keyword>
<evidence type="ECO:0000313" key="4">
    <source>
        <dbReference type="Proteomes" id="UP001197247"/>
    </source>
</evidence>
<gene>
    <name evidence="3" type="ORF">KIH74_23000</name>
</gene>
<reference evidence="3 4" key="1">
    <citation type="submission" date="2021-05" db="EMBL/GenBank/DDBJ databases">
        <title>Kineosporia and Streptomyces sp. nov. two new marine actinobacteria isolated from Coral.</title>
        <authorList>
            <person name="Buangrab K."/>
            <person name="Sutthacheep M."/>
            <person name="Yeemin T."/>
            <person name="Harunari E."/>
            <person name="Igarashi Y."/>
            <person name="Kanchanasin P."/>
            <person name="Tanasupawat S."/>
            <person name="Phongsopitanun W."/>
        </authorList>
    </citation>
    <scope>NUCLEOTIDE SEQUENCE [LARGE SCALE GENOMIC DNA]</scope>
    <source>
        <strain evidence="3 4">J2-2</strain>
    </source>
</reference>
<feature type="transmembrane region" description="Helical" evidence="2">
    <location>
        <begin position="80"/>
        <end position="103"/>
    </location>
</feature>
<comment type="caution">
    <text evidence="3">The sequence shown here is derived from an EMBL/GenBank/DDBJ whole genome shotgun (WGS) entry which is preliminary data.</text>
</comment>
<keyword evidence="1" id="KW-0175">Coiled coil</keyword>
<protein>
    <submittedName>
        <fullName evidence="3">Uncharacterized protein</fullName>
    </submittedName>
</protein>
<feature type="coiled-coil region" evidence="1">
    <location>
        <begin position="7"/>
        <end position="71"/>
    </location>
</feature>
<keyword evidence="2" id="KW-0812">Transmembrane</keyword>
<sequence length="177" mass="19192">MTDPVEIQSLNARVDEAIAGVRELRRSVEGMTHATVELSAIQREQANLRAKAEAAEALAKKTQAVNDARAKRTRKGLRQLTVALILVLAALAIAVGTVAVVVANDAADRARELIDDANRNRYPSCIQRNASSEVQIQRERVLAAIPGLDPIEAQAHADSATALEHLLVDCEQYRQTP</sequence>
<keyword evidence="2" id="KW-0472">Membrane</keyword>
<name>A0ABS5TL38_9ACTN</name>
<evidence type="ECO:0000313" key="3">
    <source>
        <dbReference type="EMBL" id="MBT0771828.1"/>
    </source>
</evidence>
<evidence type="ECO:0000256" key="1">
    <source>
        <dbReference type="SAM" id="Coils"/>
    </source>
</evidence>
<keyword evidence="4" id="KW-1185">Reference proteome</keyword>
<organism evidence="3 4">
    <name type="scientific">Kineosporia corallincola</name>
    <dbReference type="NCBI Taxonomy" id="2835133"/>
    <lineage>
        <taxon>Bacteria</taxon>
        <taxon>Bacillati</taxon>
        <taxon>Actinomycetota</taxon>
        <taxon>Actinomycetes</taxon>
        <taxon>Kineosporiales</taxon>
        <taxon>Kineosporiaceae</taxon>
        <taxon>Kineosporia</taxon>
    </lineage>
</organism>
<dbReference type="Proteomes" id="UP001197247">
    <property type="component" value="Unassembled WGS sequence"/>
</dbReference>
<evidence type="ECO:0000256" key="2">
    <source>
        <dbReference type="SAM" id="Phobius"/>
    </source>
</evidence>
<accession>A0ABS5TL38</accession>